<evidence type="ECO:0000256" key="6">
    <source>
        <dbReference type="ARBA" id="ARBA00023004"/>
    </source>
</evidence>
<dbReference type="InterPro" id="IPR051395">
    <property type="entry name" value="Cytochrome_c_Peroxidase/MauG"/>
</dbReference>
<dbReference type="GO" id="GO:0030313">
    <property type="term" value="C:cell envelope"/>
    <property type="evidence" value="ECO:0007669"/>
    <property type="project" value="UniProtKB-SubCell"/>
</dbReference>
<dbReference type="AlphaFoldDB" id="A0A9X3ZH19"/>
<dbReference type="InterPro" id="IPR009056">
    <property type="entry name" value="Cyt_c-like_dom"/>
</dbReference>
<reference evidence="9" key="1">
    <citation type="submission" date="2022-11" db="EMBL/GenBank/DDBJ databases">
        <title>Draft genome sequence of Hoeflea poritis E7-10 and Hoeflea prorocentri PM5-8, separated from scleractinian coral Porites lutea and marine dinoflagellate.</title>
        <authorList>
            <person name="Zhang G."/>
            <person name="Wei Q."/>
            <person name="Cai L."/>
        </authorList>
    </citation>
    <scope>NUCLEOTIDE SEQUENCE</scope>
    <source>
        <strain evidence="9">PM5-8</strain>
    </source>
</reference>
<dbReference type="PANTHER" id="PTHR30600">
    <property type="entry name" value="CYTOCHROME C PEROXIDASE-RELATED"/>
    <property type="match status" value="1"/>
</dbReference>
<evidence type="ECO:0000256" key="3">
    <source>
        <dbReference type="ARBA" id="ARBA00022723"/>
    </source>
</evidence>
<dbReference type="SUPFAM" id="SSF46626">
    <property type="entry name" value="Cytochrome c"/>
    <property type="match status" value="2"/>
</dbReference>
<keyword evidence="4" id="KW-0732">Signal</keyword>
<proteinExistence type="predicted"/>
<dbReference type="PROSITE" id="PS51007">
    <property type="entry name" value="CYTC"/>
    <property type="match status" value="2"/>
</dbReference>
<sequence>MADETAFNSPQKLGEALFHDVNLSKNRSQACATCHAPEAGFADPRENGHPGTVARAVSLGDDGVSIGDRNAPTASYARFSPVFHLRKDGEYVGGQFHDGREPDLEGQAGGPPLNPAEMGMESKAAVVARLMENADYVAAFKAHFGSDVFDDAEVAYGAMTKSIAAFERTDVFSPFDSRYDRYLKGEVTFTDQEELGRTLFFSDQFTNCNQCHQLQAIPGAERETFSNYEYHNIGVPVHVAVREANGSGEKVADLGLLANTVVSDPAQAGKFKVPTLRNVAVTGPYMHNGIFAELRTAVAFYNKFNTTAPSAQINPETGEPWGQTEFEHTISVEELTHGPALEDERIDALVAFLKTLTDARYEHLLEE</sequence>
<dbReference type="Proteomes" id="UP001151234">
    <property type="component" value="Unassembled WGS sequence"/>
</dbReference>
<dbReference type="PANTHER" id="PTHR30600:SF10">
    <property type="entry name" value="BLL6722 PROTEIN"/>
    <property type="match status" value="1"/>
</dbReference>
<evidence type="ECO:0000256" key="7">
    <source>
        <dbReference type="PROSITE-ProRule" id="PRU00433"/>
    </source>
</evidence>
<name>A0A9X3ZH19_9HYPH</name>
<dbReference type="InterPro" id="IPR004852">
    <property type="entry name" value="Di-haem_cyt_c_peroxidsae"/>
</dbReference>
<dbReference type="Gene3D" id="1.10.760.10">
    <property type="entry name" value="Cytochrome c-like domain"/>
    <property type="match status" value="2"/>
</dbReference>
<dbReference type="Pfam" id="PF03150">
    <property type="entry name" value="CCP_MauG"/>
    <property type="match status" value="1"/>
</dbReference>
<keyword evidence="2 7" id="KW-0349">Heme</keyword>
<evidence type="ECO:0000256" key="1">
    <source>
        <dbReference type="ARBA" id="ARBA00004196"/>
    </source>
</evidence>
<gene>
    <name evidence="9" type="ORF">OQ273_06550</name>
</gene>
<organism evidence="9 10">
    <name type="scientific">Hoeflea prorocentri</name>
    <dbReference type="NCBI Taxonomy" id="1922333"/>
    <lineage>
        <taxon>Bacteria</taxon>
        <taxon>Pseudomonadati</taxon>
        <taxon>Pseudomonadota</taxon>
        <taxon>Alphaproteobacteria</taxon>
        <taxon>Hyphomicrobiales</taxon>
        <taxon>Rhizobiaceae</taxon>
        <taxon>Hoeflea</taxon>
    </lineage>
</organism>
<protein>
    <submittedName>
        <fullName evidence="9">C-type cytochrome</fullName>
    </submittedName>
</protein>
<dbReference type="EMBL" id="JAPJZI010000001">
    <property type="protein sequence ID" value="MDA5398231.1"/>
    <property type="molecule type" value="Genomic_DNA"/>
</dbReference>
<evidence type="ECO:0000313" key="10">
    <source>
        <dbReference type="Proteomes" id="UP001151234"/>
    </source>
</evidence>
<keyword evidence="10" id="KW-1185">Reference proteome</keyword>
<feature type="domain" description="Cytochrome c" evidence="8">
    <location>
        <begin position="9"/>
        <end position="134"/>
    </location>
</feature>
<keyword evidence="5" id="KW-0560">Oxidoreductase</keyword>
<dbReference type="GO" id="GO:0004130">
    <property type="term" value="F:cytochrome-c peroxidase activity"/>
    <property type="evidence" value="ECO:0007669"/>
    <property type="project" value="TreeGrafter"/>
</dbReference>
<evidence type="ECO:0000259" key="8">
    <source>
        <dbReference type="PROSITE" id="PS51007"/>
    </source>
</evidence>
<keyword evidence="6 7" id="KW-0408">Iron</keyword>
<comment type="caution">
    <text evidence="9">The sequence shown here is derived from an EMBL/GenBank/DDBJ whole genome shotgun (WGS) entry which is preliminary data.</text>
</comment>
<dbReference type="GO" id="GO:0020037">
    <property type="term" value="F:heme binding"/>
    <property type="evidence" value="ECO:0007669"/>
    <property type="project" value="InterPro"/>
</dbReference>
<evidence type="ECO:0000313" key="9">
    <source>
        <dbReference type="EMBL" id="MDA5398231.1"/>
    </source>
</evidence>
<evidence type="ECO:0000256" key="2">
    <source>
        <dbReference type="ARBA" id="ARBA00022617"/>
    </source>
</evidence>
<comment type="subcellular location">
    <subcellularLocation>
        <location evidence="1">Cell envelope</location>
    </subcellularLocation>
</comment>
<evidence type="ECO:0000256" key="5">
    <source>
        <dbReference type="ARBA" id="ARBA00023002"/>
    </source>
</evidence>
<accession>A0A9X3ZH19</accession>
<dbReference type="GO" id="GO:0009055">
    <property type="term" value="F:electron transfer activity"/>
    <property type="evidence" value="ECO:0007669"/>
    <property type="project" value="InterPro"/>
</dbReference>
<dbReference type="GO" id="GO:0046872">
    <property type="term" value="F:metal ion binding"/>
    <property type="evidence" value="ECO:0007669"/>
    <property type="project" value="UniProtKB-KW"/>
</dbReference>
<dbReference type="InterPro" id="IPR036909">
    <property type="entry name" value="Cyt_c-like_dom_sf"/>
</dbReference>
<evidence type="ECO:0000256" key="4">
    <source>
        <dbReference type="ARBA" id="ARBA00022729"/>
    </source>
</evidence>
<feature type="domain" description="Cytochrome c" evidence="8">
    <location>
        <begin position="191"/>
        <end position="357"/>
    </location>
</feature>
<keyword evidence="3 7" id="KW-0479">Metal-binding</keyword>